<gene>
    <name evidence="1" type="ORF">FB567DRAFT_438871</name>
</gene>
<organism evidence="1 2">
    <name type="scientific">Paraphoma chrysanthemicola</name>
    <dbReference type="NCBI Taxonomy" id="798071"/>
    <lineage>
        <taxon>Eukaryota</taxon>
        <taxon>Fungi</taxon>
        <taxon>Dikarya</taxon>
        <taxon>Ascomycota</taxon>
        <taxon>Pezizomycotina</taxon>
        <taxon>Dothideomycetes</taxon>
        <taxon>Pleosporomycetidae</taxon>
        <taxon>Pleosporales</taxon>
        <taxon>Pleosporineae</taxon>
        <taxon>Phaeosphaeriaceae</taxon>
        <taxon>Paraphoma</taxon>
    </lineage>
</organism>
<accession>A0A8K0R8V3</accession>
<dbReference type="Proteomes" id="UP000813461">
    <property type="component" value="Unassembled WGS sequence"/>
</dbReference>
<evidence type="ECO:0000313" key="2">
    <source>
        <dbReference type="Proteomes" id="UP000813461"/>
    </source>
</evidence>
<dbReference type="EMBL" id="JAGMVJ010000006">
    <property type="protein sequence ID" value="KAH7089474.1"/>
    <property type="molecule type" value="Genomic_DNA"/>
</dbReference>
<name>A0A8K0R8V3_9PLEO</name>
<evidence type="ECO:0000313" key="1">
    <source>
        <dbReference type="EMBL" id="KAH7089474.1"/>
    </source>
</evidence>
<keyword evidence="2" id="KW-1185">Reference proteome</keyword>
<reference evidence="1" key="1">
    <citation type="journal article" date="2021" name="Nat. Commun.">
        <title>Genetic determinants of endophytism in the Arabidopsis root mycobiome.</title>
        <authorList>
            <person name="Mesny F."/>
            <person name="Miyauchi S."/>
            <person name="Thiergart T."/>
            <person name="Pickel B."/>
            <person name="Atanasova L."/>
            <person name="Karlsson M."/>
            <person name="Huettel B."/>
            <person name="Barry K.W."/>
            <person name="Haridas S."/>
            <person name="Chen C."/>
            <person name="Bauer D."/>
            <person name="Andreopoulos W."/>
            <person name="Pangilinan J."/>
            <person name="LaButti K."/>
            <person name="Riley R."/>
            <person name="Lipzen A."/>
            <person name="Clum A."/>
            <person name="Drula E."/>
            <person name="Henrissat B."/>
            <person name="Kohler A."/>
            <person name="Grigoriev I.V."/>
            <person name="Martin F.M."/>
            <person name="Hacquard S."/>
        </authorList>
    </citation>
    <scope>NUCLEOTIDE SEQUENCE</scope>
    <source>
        <strain evidence="1">MPI-SDFR-AT-0120</strain>
    </source>
</reference>
<sequence length="476" mass="52937">MAAPTHTANSDPDMALIGELLEDISRNPPAIAARKLLVELYMSAGWLDAATDIAKDLQKVAPHDAEVAQFLSVLQKKPEPPQTQQLIDSTTAHLTTKTRVWDPKAGQYKKTKASKASKTGSEPSICDWDGDLESGRQELAQGYQALRAKARYILADLANLRSFQNRADVPTSKNFTKIQAIAQSCETGAALKLRPPGGARSVARNIRNNPGEAMNIAIADFEETIEWIRHQDPSKANNDMLRDVLVKRMDALQAALPDEMKVHCELALTHVEHESFQRNYANSETMLGDEIKDIPRAVFYVTEDNYAWNMEELVQAITVNKGVMRNPLSREMFTPKDVRGILLHPIAKPLAALAVEQHEMSKGVRIETVVRMETLARILLEDQTADTLPSRKAVDEFLVYVATLPELEQKSIEHLKCPAKDSHTGQSYDFSIGEAVRDAKGNRVCFHKTGDFIKQAAAYLRQNRGVTPDTEKCSVM</sequence>
<comment type="caution">
    <text evidence="1">The sequence shown here is derived from an EMBL/GenBank/DDBJ whole genome shotgun (WGS) entry which is preliminary data.</text>
</comment>
<protein>
    <submittedName>
        <fullName evidence="1">Uncharacterized protein</fullName>
    </submittedName>
</protein>
<proteinExistence type="predicted"/>
<dbReference type="OrthoDB" id="5379086at2759"/>
<dbReference type="AlphaFoldDB" id="A0A8K0R8V3"/>